<name>A9URY9_MONBE</name>
<dbReference type="GO" id="GO:0005524">
    <property type="term" value="F:ATP binding"/>
    <property type="evidence" value="ECO:0007669"/>
    <property type="project" value="InterPro"/>
</dbReference>
<dbReference type="InParanoid" id="A9URY9"/>
<dbReference type="InterPro" id="IPR050122">
    <property type="entry name" value="RTK"/>
</dbReference>
<gene>
    <name evidence="2" type="ORF">MONBRDRAFT_3505</name>
</gene>
<feature type="domain" description="Protein kinase" evidence="1">
    <location>
        <begin position="1"/>
        <end position="85"/>
    </location>
</feature>
<dbReference type="AlphaFoldDB" id="A9URY9"/>
<evidence type="ECO:0000313" key="2">
    <source>
        <dbReference type="EMBL" id="EDQ91688.1"/>
    </source>
</evidence>
<dbReference type="Gene3D" id="1.10.510.10">
    <property type="entry name" value="Transferase(Phosphotransferase) domain 1"/>
    <property type="match status" value="1"/>
</dbReference>
<evidence type="ECO:0000259" key="1">
    <source>
        <dbReference type="PROSITE" id="PS50011"/>
    </source>
</evidence>
<dbReference type="Proteomes" id="UP000001357">
    <property type="component" value="Unassembled WGS sequence"/>
</dbReference>
<dbReference type="GeneID" id="5888239"/>
<dbReference type="Pfam" id="PF07714">
    <property type="entry name" value="PK_Tyr_Ser-Thr"/>
    <property type="match status" value="1"/>
</dbReference>
<organism evidence="2 3">
    <name type="scientific">Monosiga brevicollis</name>
    <name type="common">Choanoflagellate</name>
    <dbReference type="NCBI Taxonomy" id="81824"/>
    <lineage>
        <taxon>Eukaryota</taxon>
        <taxon>Choanoflagellata</taxon>
        <taxon>Craspedida</taxon>
        <taxon>Salpingoecidae</taxon>
        <taxon>Monosiga</taxon>
    </lineage>
</organism>
<feature type="non-terminal residue" evidence="2">
    <location>
        <position position="1"/>
    </location>
</feature>
<dbReference type="PROSITE" id="PS50011">
    <property type="entry name" value="PROTEIN_KINASE_DOM"/>
    <property type="match status" value="1"/>
</dbReference>
<dbReference type="InterPro" id="IPR011009">
    <property type="entry name" value="Kinase-like_dom_sf"/>
</dbReference>
<dbReference type="EMBL" id="CH991544">
    <property type="protein sequence ID" value="EDQ91688.1"/>
    <property type="molecule type" value="Genomic_DNA"/>
</dbReference>
<sequence length="85" mass="9678">RFLQRWLAPEAVESKGYSMAADMYSFGVLMWEIWSLGATPYAQVSDDKVPLQITSQHLLPCPPGCPPSAFDLMRQCWEYRPSARP</sequence>
<dbReference type="InterPro" id="IPR000719">
    <property type="entry name" value="Prot_kinase_dom"/>
</dbReference>
<protein>
    <recommendedName>
        <fullName evidence="1">Protein kinase domain-containing protein</fullName>
    </recommendedName>
</protein>
<keyword evidence="3" id="KW-1185">Reference proteome</keyword>
<evidence type="ECO:0000313" key="3">
    <source>
        <dbReference type="Proteomes" id="UP000001357"/>
    </source>
</evidence>
<dbReference type="RefSeq" id="XP_001742974.1">
    <property type="nucleotide sequence ID" value="XM_001742922.1"/>
</dbReference>
<dbReference type="PRINTS" id="PR00109">
    <property type="entry name" value="TYRKINASE"/>
</dbReference>
<proteinExistence type="predicted"/>
<accession>A9URY9</accession>
<feature type="non-terminal residue" evidence="2">
    <location>
        <position position="85"/>
    </location>
</feature>
<dbReference type="InterPro" id="IPR001245">
    <property type="entry name" value="Ser-Thr/Tyr_kinase_cat_dom"/>
</dbReference>
<dbReference type="PANTHER" id="PTHR24416">
    <property type="entry name" value="TYROSINE-PROTEIN KINASE RECEPTOR"/>
    <property type="match status" value="1"/>
</dbReference>
<dbReference type="KEGG" id="mbr:MONBRDRAFT_3505"/>
<dbReference type="SUPFAM" id="SSF56112">
    <property type="entry name" value="Protein kinase-like (PK-like)"/>
    <property type="match status" value="1"/>
</dbReference>
<reference evidence="2 3" key="1">
    <citation type="journal article" date="2008" name="Nature">
        <title>The genome of the choanoflagellate Monosiga brevicollis and the origin of metazoans.</title>
        <authorList>
            <consortium name="JGI Sequencing"/>
            <person name="King N."/>
            <person name="Westbrook M.J."/>
            <person name="Young S.L."/>
            <person name="Kuo A."/>
            <person name="Abedin M."/>
            <person name="Chapman J."/>
            <person name="Fairclough S."/>
            <person name="Hellsten U."/>
            <person name="Isogai Y."/>
            <person name="Letunic I."/>
            <person name="Marr M."/>
            <person name="Pincus D."/>
            <person name="Putnam N."/>
            <person name="Rokas A."/>
            <person name="Wright K.J."/>
            <person name="Zuzow R."/>
            <person name="Dirks W."/>
            <person name="Good M."/>
            <person name="Goodstein D."/>
            <person name="Lemons D."/>
            <person name="Li W."/>
            <person name="Lyons J.B."/>
            <person name="Morris A."/>
            <person name="Nichols S."/>
            <person name="Richter D.J."/>
            <person name="Salamov A."/>
            <person name="Bork P."/>
            <person name="Lim W.A."/>
            <person name="Manning G."/>
            <person name="Miller W.T."/>
            <person name="McGinnis W."/>
            <person name="Shapiro H."/>
            <person name="Tjian R."/>
            <person name="Grigoriev I.V."/>
            <person name="Rokhsar D."/>
        </authorList>
    </citation>
    <scope>NUCLEOTIDE SEQUENCE [LARGE SCALE GENOMIC DNA]</scope>
    <source>
        <strain evidence="3">MX1 / ATCC 50154</strain>
    </source>
</reference>
<dbReference type="eggNOG" id="KOG4257">
    <property type="taxonomic scope" value="Eukaryota"/>
</dbReference>
<dbReference type="PANTHER" id="PTHR24416:SF611">
    <property type="entry name" value="TYROSINE-PROTEIN KINASE TRANSMEMBRANE RECEPTOR ROR"/>
    <property type="match status" value="1"/>
</dbReference>
<dbReference type="STRING" id="81824.A9URY9"/>
<dbReference type="GO" id="GO:0004672">
    <property type="term" value="F:protein kinase activity"/>
    <property type="evidence" value="ECO:0007669"/>
    <property type="project" value="InterPro"/>
</dbReference>